<proteinExistence type="predicted"/>
<dbReference type="OrthoDB" id="1936432at2759"/>
<protein>
    <submittedName>
        <fullName evidence="3">LRR receptor-like serine/threonine-protein kinase ERL1</fullName>
    </submittedName>
</protein>
<keyword evidence="1" id="KW-0547">Nucleotide-binding</keyword>
<evidence type="ECO:0000256" key="1">
    <source>
        <dbReference type="ARBA" id="ARBA00022741"/>
    </source>
</evidence>
<dbReference type="Proteomes" id="UP000283530">
    <property type="component" value="Unassembled WGS sequence"/>
</dbReference>
<dbReference type="STRING" id="337451.A0A3S3P5B9"/>
<evidence type="ECO:0000313" key="4">
    <source>
        <dbReference type="Proteomes" id="UP000283530"/>
    </source>
</evidence>
<gene>
    <name evidence="3" type="ORF">CKAN_02296800</name>
</gene>
<keyword evidence="3" id="KW-0418">Kinase</keyword>
<accession>A0A3S3P5B9</accession>
<evidence type="ECO:0000313" key="3">
    <source>
        <dbReference type="EMBL" id="RWR93700.1"/>
    </source>
</evidence>
<dbReference type="AlphaFoldDB" id="A0A3S3P5B9"/>
<organism evidence="3 4">
    <name type="scientific">Cinnamomum micranthum f. kanehirae</name>
    <dbReference type="NCBI Taxonomy" id="337451"/>
    <lineage>
        <taxon>Eukaryota</taxon>
        <taxon>Viridiplantae</taxon>
        <taxon>Streptophyta</taxon>
        <taxon>Embryophyta</taxon>
        <taxon>Tracheophyta</taxon>
        <taxon>Spermatophyta</taxon>
        <taxon>Magnoliopsida</taxon>
        <taxon>Magnoliidae</taxon>
        <taxon>Laurales</taxon>
        <taxon>Lauraceae</taxon>
        <taxon>Cinnamomum</taxon>
    </lineage>
</organism>
<comment type="caution">
    <text evidence="3">The sequence shown here is derived from an EMBL/GenBank/DDBJ whole genome shotgun (WGS) entry which is preliminary data.</text>
</comment>
<dbReference type="GO" id="GO:0005524">
    <property type="term" value="F:ATP binding"/>
    <property type="evidence" value="ECO:0007669"/>
    <property type="project" value="UniProtKB-KW"/>
</dbReference>
<dbReference type="EMBL" id="QPKB01000010">
    <property type="protein sequence ID" value="RWR93700.1"/>
    <property type="molecule type" value="Genomic_DNA"/>
</dbReference>
<keyword evidence="3" id="KW-0808">Transferase</keyword>
<dbReference type="PANTHER" id="PTHR47989">
    <property type="entry name" value="OS01G0750732 PROTEIN"/>
    <property type="match status" value="1"/>
</dbReference>
<dbReference type="PANTHER" id="PTHR47989:SF47">
    <property type="entry name" value="SERINE_THREONINE-PROTEIN KINASE PBL28-RELATED"/>
    <property type="match status" value="1"/>
</dbReference>
<evidence type="ECO:0000256" key="2">
    <source>
        <dbReference type="ARBA" id="ARBA00022840"/>
    </source>
</evidence>
<name>A0A3S3P5B9_9MAGN</name>
<dbReference type="GO" id="GO:0016301">
    <property type="term" value="F:kinase activity"/>
    <property type="evidence" value="ECO:0007669"/>
    <property type="project" value="UniProtKB-KW"/>
</dbReference>
<dbReference type="InterPro" id="IPR011009">
    <property type="entry name" value="Kinase-like_dom_sf"/>
</dbReference>
<dbReference type="Gene3D" id="1.10.510.10">
    <property type="entry name" value="Transferase(Phosphotransferase) domain 1"/>
    <property type="match status" value="1"/>
</dbReference>
<reference evidence="3 4" key="1">
    <citation type="journal article" date="2019" name="Nat. Plants">
        <title>Stout camphor tree genome fills gaps in understanding of flowering plant genome evolution.</title>
        <authorList>
            <person name="Chaw S.M."/>
            <person name="Liu Y.C."/>
            <person name="Wu Y.W."/>
            <person name="Wang H.Y."/>
            <person name="Lin C.I."/>
            <person name="Wu C.S."/>
            <person name="Ke H.M."/>
            <person name="Chang L.Y."/>
            <person name="Hsu C.Y."/>
            <person name="Yang H.T."/>
            <person name="Sudianto E."/>
            <person name="Hsu M.H."/>
            <person name="Wu K.P."/>
            <person name="Wang L.N."/>
            <person name="Leebens-Mack J.H."/>
            <person name="Tsai I.J."/>
        </authorList>
    </citation>
    <scope>NUCLEOTIDE SEQUENCE [LARGE SCALE GENOMIC DNA]</scope>
    <source>
        <strain evidence="4">cv. Chaw 1501</strain>
        <tissue evidence="3">Young leaves</tissue>
    </source>
</reference>
<sequence length="107" mass="11965">MRWRKSFATVVDLCPVHILPWASHCRNFTPKLIHFEPSISIPLGKTHVESILVGTYGSVDPDYCSTGRRSDVYSYGVLLLELLTGKKAIGSLVLMVHNRGEWHSLTG</sequence>
<keyword evidence="2" id="KW-0067">ATP-binding</keyword>
<keyword evidence="4" id="KW-1185">Reference proteome</keyword>
<keyword evidence="3" id="KW-0675">Receptor</keyword>
<dbReference type="SUPFAM" id="SSF56112">
    <property type="entry name" value="Protein kinase-like (PK-like)"/>
    <property type="match status" value="1"/>
</dbReference>